<keyword evidence="7 13" id="KW-0406">Ion transport</keyword>
<dbReference type="SUPFAM" id="SSF63712">
    <property type="entry name" value="Nicotinic receptor ligand binding domain-like"/>
    <property type="match status" value="1"/>
</dbReference>
<name>A0A2I0M4R7_COLLI</name>
<dbReference type="EMBL" id="AKCR02000041">
    <property type="protein sequence ID" value="PKK24671.1"/>
    <property type="molecule type" value="Genomic_DNA"/>
</dbReference>
<evidence type="ECO:0000259" key="14">
    <source>
        <dbReference type="Pfam" id="PF02931"/>
    </source>
</evidence>
<dbReference type="Gene3D" id="2.70.170.10">
    <property type="entry name" value="Neurotransmitter-gated ion-channel ligand-binding domain"/>
    <property type="match status" value="1"/>
</dbReference>
<evidence type="ECO:0000256" key="10">
    <source>
        <dbReference type="ARBA" id="ARBA00023214"/>
    </source>
</evidence>
<dbReference type="InterPro" id="IPR018000">
    <property type="entry name" value="Neurotransmitter_ion_chnl_CS"/>
</dbReference>
<comment type="caution">
    <text evidence="16">The sequence shown here is derived from an EMBL/GenBank/DDBJ whole genome shotgun (WGS) entry which is preliminary data.</text>
</comment>
<comment type="subcellular location">
    <subcellularLocation>
        <location evidence="12">Synaptic cell membrane</location>
        <topology evidence="12">Multi-pass membrane protein</topology>
    </subcellularLocation>
</comment>
<dbReference type="InterPro" id="IPR036719">
    <property type="entry name" value="Neuro-gated_channel_TM_sf"/>
</dbReference>
<dbReference type="AlphaFoldDB" id="A0A2I0M4R7"/>
<keyword evidence="5 13" id="KW-1133">Transmembrane helix</keyword>
<dbReference type="PRINTS" id="PR00253">
    <property type="entry name" value="GABAARECEPTR"/>
</dbReference>
<dbReference type="SUPFAM" id="SSF90112">
    <property type="entry name" value="Neurotransmitter-gated ion-channel transmembrane pore"/>
    <property type="match status" value="1"/>
</dbReference>
<dbReference type="InterPro" id="IPR036734">
    <property type="entry name" value="Neur_chan_lig-bd_sf"/>
</dbReference>
<protein>
    <recommendedName>
        <fullName evidence="18">Glycine receptor, alpha 4</fullName>
    </recommendedName>
</protein>
<keyword evidence="6" id="KW-0770">Synapse</keyword>
<gene>
    <name evidence="16" type="ORF">A306_00000213</name>
</gene>
<dbReference type="GO" id="GO:0004888">
    <property type="term" value="F:transmembrane signaling receptor activity"/>
    <property type="evidence" value="ECO:0007669"/>
    <property type="project" value="InterPro"/>
</dbReference>
<keyword evidence="9" id="KW-0869">Chloride channel</keyword>
<dbReference type="Pfam" id="PF02932">
    <property type="entry name" value="Neur_chan_memb"/>
    <property type="match status" value="1"/>
</dbReference>
<dbReference type="InterPro" id="IPR006029">
    <property type="entry name" value="Neurotrans-gated_channel_TM"/>
</dbReference>
<dbReference type="GO" id="GO:0005230">
    <property type="term" value="F:extracellular ligand-gated monoatomic ion channel activity"/>
    <property type="evidence" value="ECO:0007669"/>
    <property type="project" value="InterPro"/>
</dbReference>
<dbReference type="GO" id="GO:0034707">
    <property type="term" value="C:chloride channel complex"/>
    <property type="evidence" value="ECO:0007669"/>
    <property type="project" value="UniProtKB-KW"/>
</dbReference>
<comment type="caution">
    <text evidence="13">Lacks conserved residue(s) required for the propagation of feature annotation.</text>
</comment>
<keyword evidence="17" id="KW-1185">Reference proteome</keyword>
<evidence type="ECO:0000256" key="3">
    <source>
        <dbReference type="ARBA" id="ARBA00022692"/>
    </source>
</evidence>
<dbReference type="InterPro" id="IPR038050">
    <property type="entry name" value="Neuro_actylchol_rec"/>
</dbReference>
<feature type="domain" description="Neurotransmitter-gated ion-channel transmembrane" evidence="15">
    <location>
        <begin position="281"/>
        <end position="332"/>
    </location>
</feature>
<evidence type="ECO:0000256" key="13">
    <source>
        <dbReference type="RuleBase" id="RU000687"/>
    </source>
</evidence>
<dbReference type="InParanoid" id="A0A2I0M4R7"/>
<proteinExistence type="inferred from homology"/>
<dbReference type="PRINTS" id="PR00252">
    <property type="entry name" value="NRIONCHANNEL"/>
</dbReference>
<feature type="transmembrane region" description="Helical" evidence="13">
    <location>
        <begin position="276"/>
        <end position="298"/>
    </location>
</feature>
<dbReference type="InterPro" id="IPR006028">
    <property type="entry name" value="GABAA/Glycine_rcpt"/>
</dbReference>
<evidence type="ECO:0008006" key="18">
    <source>
        <dbReference type="Google" id="ProtNLM"/>
    </source>
</evidence>
<dbReference type="FunFam" id="2.70.170.10:FF:000014">
    <property type="entry name" value="Glycine receptor subunit beta"/>
    <property type="match status" value="1"/>
</dbReference>
<keyword evidence="1 13" id="KW-0813">Transport</keyword>
<evidence type="ECO:0000256" key="2">
    <source>
        <dbReference type="ARBA" id="ARBA00022475"/>
    </source>
</evidence>
<keyword evidence="11 13" id="KW-0407">Ion channel</keyword>
<feature type="non-terminal residue" evidence="16">
    <location>
        <position position="333"/>
    </location>
</feature>
<dbReference type="Proteomes" id="UP000053872">
    <property type="component" value="Unassembled WGS sequence"/>
</dbReference>
<dbReference type="GO" id="GO:0097060">
    <property type="term" value="C:synaptic membrane"/>
    <property type="evidence" value="ECO:0007669"/>
    <property type="project" value="UniProtKB-SubCell"/>
</dbReference>
<dbReference type="InterPro" id="IPR006202">
    <property type="entry name" value="Neur_chan_lig-bd"/>
</dbReference>
<dbReference type="Gene3D" id="1.20.58.390">
    <property type="entry name" value="Neurotransmitter-gated ion-channel transmembrane domain"/>
    <property type="match status" value="1"/>
</dbReference>
<evidence type="ECO:0000259" key="15">
    <source>
        <dbReference type="Pfam" id="PF02932"/>
    </source>
</evidence>
<dbReference type="InterPro" id="IPR006201">
    <property type="entry name" value="Neur_channel"/>
</dbReference>
<dbReference type="STRING" id="8932.A0A2I0M4R7"/>
<evidence type="ECO:0000256" key="7">
    <source>
        <dbReference type="ARBA" id="ARBA00023065"/>
    </source>
</evidence>
<evidence type="ECO:0000256" key="11">
    <source>
        <dbReference type="ARBA" id="ARBA00023303"/>
    </source>
</evidence>
<dbReference type="Pfam" id="PF02931">
    <property type="entry name" value="Neur_chan_LBD"/>
    <property type="match status" value="1"/>
</dbReference>
<dbReference type="GO" id="GO:0005254">
    <property type="term" value="F:chloride channel activity"/>
    <property type="evidence" value="ECO:0007669"/>
    <property type="project" value="UniProtKB-KW"/>
</dbReference>
<evidence type="ECO:0000256" key="4">
    <source>
        <dbReference type="ARBA" id="ARBA00022729"/>
    </source>
</evidence>
<keyword evidence="3 13" id="KW-0812">Transmembrane</keyword>
<evidence type="ECO:0000256" key="12">
    <source>
        <dbReference type="ARBA" id="ARBA00034099"/>
    </source>
</evidence>
<evidence type="ECO:0000313" key="17">
    <source>
        <dbReference type="Proteomes" id="UP000053872"/>
    </source>
</evidence>
<keyword evidence="4" id="KW-0732">Signal</keyword>
<reference evidence="16 17" key="1">
    <citation type="journal article" date="2013" name="Science">
        <title>Genomic diversity and evolution of the head crest in the rock pigeon.</title>
        <authorList>
            <person name="Shapiro M.D."/>
            <person name="Kronenberg Z."/>
            <person name="Li C."/>
            <person name="Domyan E.T."/>
            <person name="Pan H."/>
            <person name="Campbell M."/>
            <person name="Tan H."/>
            <person name="Huff C.D."/>
            <person name="Hu H."/>
            <person name="Vickrey A.I."/>
            <person name="Nielsen S.C."/>
            <person name="Stringham S.A."/>
            <person name="Hu H."/>
            <person name="Willerslev E."/>
            <person name="Gilbert M.T."/>
            <person name="Yandell M."/>
            <person name="Zhang G."/>
            <person name="Wang J."/>
        </authorList>
    </citation>
    <scope>NUCLEOTIDE SEQUENCE [LARGE SCALE GENOMIC DNA]</scope>
    <source>
        <tissue evidence="16">Blood</tissue>
    </source>
</reference>
<sequence>MSPSDFLDKLMGRTSGYDARIRPNFKGPPVNVTCNIFINSFGSVTETTMDYRVNVFLRQQWNDPRLAYREYPDDSLDLDPSMLDSIWKPDLFFANEKGASFHEVTTDNKLLRIFKNGNVLYSIRLTLILSCPMDLKNFPMDIQTCTMQLESCEYLRGSNCTSSPQPIPSHLIPSAGISLLLREVSRKEWSFRVGMNVVFVLPHPMPYFIPPVGYTMNDLIFEWLEEQEAVQVAEGLTLPQFILRDEKDLGYCTKYYNTGKFTCIEVKFHLERQMGYYLIQMYIPSLLIVILSWVSFWINMDAAPARVGLGITTVLTMTTQSAGSRASLPKVSA</sequence>
<feature type="domain" description="Neurotransmitter-gated ion-channel ligand-binding" evidence="14">
    <location>
        <begin position="8"/>
        <end position="154"/>
    </location>
</feature>
<comment type="similarity">
    <text evidence="13">Belongs to the ligand-gated ion channel (TC 1.A.9) family.</text>
</comment>
<evidence type="ECO:0000256" key="9">
    <source>
        <dbReference type="ARBA" id="ARBA00023173"/>
    </source>
</evidence>
<evidence type="ECO:0000313" key="16">
    <source>
        <dbReference type="EMBL" id="PKK24671.1"/>
    </source>
</evidence>
<dbReference type="PANTHER" id="PTHR18945">
    <property type="entry name" value="NEUROTRANSMITTER GATED ION CHANNEL"/>
    <property type="match status" value="1"/>
</dbReference>
<accession>A0A2I0M4R7</accession>
<organism evidence="16 17">
    <name type="scientific">Columba livia</name>
    <name type="common">Rock dove</name>
    <dbReference type="NCBI Taxonomy" id="8932"/>
    <lineage>
        <taxon>Eukaryota</taxon>
        <taxon>Metazoa</taxon>
        <taxon>Chordata</taxon>
        <taxon>Craniata</taxon>
        <taxon>Vertebrata</taxon>
        <taxon>Euteleostomi</taxon>
        <taxon>Archelosauria</taxon>
        <taxon>Archosauria</taxon>
        <taxon>Dinosauria</taxon>
        <taxon>Saurischia</taxon>
        <taxon>Theropoda</taxon>
        <taxon>Coelurosauria</taxon>
        <taxon>Aves</taxon>
        <taxon>Neognathae</taxon>
        <taxon>Neoaves</taxon>
        <taxon>Columbimorphae</taxon>
        <taxon>Columbiformes</taxon>
        <taxon>Columbidae</taxon>
        <taxon>Columba</taxon>
    </lineage>
</organism>
<keyword evidence="10" id="KW-0868">Chloride</keyword>
<keyword evidence="2" id="KW-1003">Cell membrane</keyword>
<evidence type="ECO:0000256" key="8">
    <source>
        <dbReference type="ARBA" id="ARBA00023136"/>
    </source>
</evidence>
<evidence type="ECO:0000256" key="6">
    <source>
        <dbReference type="ARBA" id="ARBA00023018"/>
    </source>
</evidence>
<evidence type="ECO:0000256" key="5">
    <source>
        <dbReference type="ARBA" id="ARBA00022989"/>
    </source>
</evidence>
<evidence type="ECO:0000256" key="1">
    <source>
        <dbReference type="ARBA" id="ARBA00022448"/>
    </source>
</evidence>
<keyword evidence="8 13" id="KW-0472">Membrane</keyword>
<dbReference type="PROSITE" id="PS00236">
    <property type="entry name" value="NEUROTR_ION_CHANNEL"/>
    <property type="match status" value="1"/>
</dbReference>